<evidence type="ECO:0000313" key="3">
    <source>
        <dbReference type="EMBL" id="KAG5288611.1"/>
    </source>
</evidence>
<dbReference type="AlphaFoldDB" id="A0A8H7YCN5"/>
<feature type="region of interest" description="Disordered" evidence="1">
    <location>
        <begin position="42"/>
        <end position="66"/>
    </location>
</feature>
<keyword evidence="2" id="KW-0812">Transmembrane</keyword>
<organism evidence="3 4">
    <name type="scientific">Ajellomyces capsulatus</name>
    <name type="common">Darling's disease fungus</name>
    <name type="synonym">Histoplasma capsulatum</name>
    <dbReference type="NCBI Taxonomy" id="5037"/>
    <lineage>
        <taxon>Eukaryota</taxon>
        <taxon>Fungi</taxon>
        <taxon>Dikarya</taxon>
        <taxon>Ascomycota</taxon>
        <taxon>Pezizomycotina</taxon>
        <taxon>Eurotiomycetes</taxon>
        <taxon>Eurotiomycetidae</taxon>
        <taxon>Onygenales</taxon>
        <taxon>Ajellomycetaceae</taxon>
        <taxon>Histoplasma</taxon>
    </lineage>
</organism>
<evidence type="ECO:0000313" key="4">
    <source>
        <dbReference type="Proteomes" id="UP000670092"/>
    </source>
</evidence>
<accession>A0A8H7YCN5</accession>
<evidence type="ECO:0000256" key="2">
    <source>
        <dbReference type="SAM" id="Phobius"/>
    </source>
</evidence>
<dbReference type="EMBL" id="JAEVHI010000006">
    <property type="protein sequence ID" value="KAG5288611.1"/>
    <property type="molecule type" value="Genomic_DNA"/>
</dbReference>
<evidence type="ECO:0000256" key="1">
    <source>
        <dbReference type="SAM" id="MobiDB-lite"/>
    </source>
</evidence>
<keyword evidence="2" id="KW-1133">Transmembrane helix</keyword>
<protein>
    <submittedName>
        <fullName evidence="3">Ctr copper transporter</fullName>
    </submittedName>
</protein>
<reference evidence="3 4" key="1">
    <citation type="submission" date="2021-01" db="EMBL/GenBank/DDBJ databases">
        <title>Chromosome-level genome assembly of a human fungal pathogen reveals clustering of transcriptionally co-regulated genes.</title>
        <authorList>
            <person name="Voorhies M."/>
            <person name="Cohen S."/>
            <person name="Shea T.P."/>
            <person name="Petrus S."/>
            <person name="Munoz J.F."/>
            <person name="Poplawski S."/>
            <person name="Goldman W.E."/>
            <person name="Michael T."/>
            <person name="Cuomo C.A."/>
            <person name="Sil A."/>
            <person name="Beyhan S."/>
        </authorList>
    </citation>
    <scope>NUCLEOTIDE SEQUENCE [LARGE SCALE GENOMIC DNA]</scope>
    <source>
        <strain evidence="3 4">G184AR</strain>
    </source>
</reference>
<dbReference type="VEuPathDB" id="FungiDB:I7I52_12143"/>
<feature type="transmembrane region" description="Helical" evidence="2">
    <location>
        <begin position="12"/>
        <end position="33"/>
    </location>
</feature>
<sequence length="154" mass="16866">MSPRDEILRNGYYSTITTTTIVTIISTMPLLLLQVDNQMPPSRRHMQHLSRPANPLNAPLHPPRRTMEAHKPLRNAKRRRYLAVIGRDIDSWWRWQCWTCTCACACACTGIGIGTSGIAWKHDPVLRAAQDGVPGAGGVGVLVEGAAAARGADD</sequence>
<dbReference type="Proteomes" id="UP000670092">
    <property type="component" value="Unassembled WGS sequence"/>
</dbReference>
<gene>
    <name evidence="3" type="ORF">I7I52_12143</name>
</gene>
<name>A0A8H7YCN5_AJECA</name>
<proteinExistence type="predicted"/>
<comment type="caution">
    <text evidence="3">The sequence shown here is derived from an EMBL/GenBank/DDBJ whole genome shotgun (WGS) entry which is preliminary data.</text>
</comment>
<keyword evidence="2" id="KW-0472">Membrane</keyword>